<keyword evidence="2" id="KW-0812">Transmembrane</keyword>
<keyword evidence="4" id="KW-1185">Reference proteome</keyword>
<evidence type="ECO:0000256" key="2">
    <source>
        <dbReference type="SAM" id="Phobius"/>
    </source>
</evidence>
<evidence type="ECO:0000313" key="4">
    <source>
        <dbReference type="Proteomes" id="UP000326500"/>
    </source>
</evidence>
<keyword evidence="2" id="KW-0472">Membrane</keyword>
<feature type="region of interest" description="Disordered" evidence="1">
    <location>
        <begin position="36"/>
        <end position="58"/>
    </location>
</feature>
<evidence type="ECO:0000256" key="1">
    <source>
        <dbReference type="SAM" id="MobiDB-lite"/>
    </source>
</evidence>
<feature type="compositionally biased region" description="Low complexity" evidence="1">
    <location>
        <begin position="38"/>
        <end position="51"/>
    </location>
</feature>
<organism evidence="3 4">
    <name type="scientific">Methanoculleus thermophilus</name>
    <dbReference type="NCBI Taxonomy" id="2200"/>
    <lineage>
        <taxon>Archaea</taxon>
        <taxon>Methanobacteriati</taxon>
        <taxon>Methanobacteriota</taxon>
        <taxon>Stenosarchaea group</taxon>
        <taxon>Methanomicrobia</taxon>
        <taxon>Methanomicrobiales</taxon>
        <taxon>Methanomicrobiaceae</taxon>
        <taxon>Methanoculleus</taxon>
    </lineage>
</organism>
<dbReference type="OrthoDB" id="107753at2157"/>
<dbReference type="RefSeq" id="WP_066957111.1">
    <property type="nucleotide sequence ID" value="NZ_BCNX01000007.1"/>
</dbReference>
<protein>
    <submittedName>
        <fullName evidence="3">Uncharacterized protein</fullName>
    </submittedName>
</protein>
<reference evidence="3 4" key="1">
    <citation type="submission" date="2016-10" db="EMBL/GenBank/DDBJ databases">
        <authorList>
            <person name="Varghese N."/>
            <person name="Submissions S."/>
        </authorList>
    </citation>
    <scope>NUCLEOTIDE SEQUENCE [LARGE SCALE GENOMIC DNA]</scope>
    <source>
        <strain evidence="3 4">DSM 2373</strain>
    </source>
</reference>
<keyword evidence="2" id="KW-1133">Transmembrane helix</keyword>
<dbReference type="AlphaFoldDB" id="A0A1G9B7K9"/>
<evidence type="ECO:0000313" key="3">
    <source>
        <dbReference type="EMBL" id="SDK35531.1"/>
    </source>
</evidence>
<feature type="transmembrane region" description="Helical" evidence="2">
    <location>
        <begin position="7"/>
        <end position="28"/>
    </location>
</feature>
<proteinExistence type="predicted"/>
<name>A0A1G9B7K9_9EURY</name>
<sequence length="169" mass="17643">MMREVSSLLIAVIICIILTGAVIVYITLQDGGAPPSPGLTGPSPTPTSGIPVATEASEPTTAPRTFSISVTPTTVTARPGDPVNFTLTVHPENGFAAPVRIEVSATALDGAYRDTRDLGTVSPSYPPVTYMVITPDLPPFVSTTTVDATVRATGEGIVQTKQVQLIIRR</sequence>
<dbReference type="Proteomes" id="UP000326500">
    <property type="component" value="Unassembled WGS sequence"/>
</dbReference>
<gene>
    <name evidence="3" type="ORF">SAMN04488571_10848</name>
</gene>
<dbReference type="EMBL" id="FNFT01000008">
    <property type="protein sequence ID" value="SDK35531.1"/>
    <property type="molecule type" value="Genomic_DNA"/>
</dbReference>
<accession>A0A1G9B7K9</accession>